<sequence length="393" mass="42571">MSDLEADIRARFGLADIAQSGPPAGARPLADWRITRYADCQEALRHQSVTTIDMAQEMWVLQRSRSVDLPSLASFMSGVLIARTSPFHPKGREFLRILQKSAPASPEAIADHANTLLSGVATGEPCDMVPICNALPLVVVADYAGLDRDTISHLDHANRKIMIQWAAGPNTAPLPYLDQEAGKVTKCVLDAIAAARRAGAGRLHDAVELGSRRFELDDEEICGLLLFLIVAAVETSAGFLANLVLLMQRHPQFAEAAMQTKAPRNRLVEEAMRFLGPVRRGSRRRATAAVEIGGQQISAGSSLFIDFEAAHHDPLAFPDPWLFDPERKGPVTLGFGAGAHTCVGSRPGRQMAALFLDAMTAYRIEPADDGPPDWIPHPGFRMPGSLPSVLTPR</sequence>
<comment type="cofactor">
    <cofactor evidence="1">
        <name>heme</name>
        <dbReference type="ChEBI" id="CHEBI:30413"/>
    </cofactor>
</comment>
<evidence type="ECO:0000256" key="2">
    <source>
        <dbReference type="ARBA" id="ARBA00010617"/>
    </source>
</evidence>
<dbReference type="EMBL" id="JAZHOF010000003">
    <property type="protein sequence ID" value="MEJ8571586.1"/>
    <property type="molecule type" value="Genomic_DNA"/>
</dbReference>
<dbReference type="GO" id="GO:0004497">
    <property type="term" value="F:monooxygenase activity"/>
    <property type="evidence" value="ECO:0007669"/>
    <property type="project" value="UniProtKB-KW"/>
</dbReference>
<keyword evidence="3" id="KW-0408">Iron</keyword>
<keyword evidence="5" id="KW-1185">Reference proteome</keyword>
<dbReference type="Gene3D" id="1.10.630.10">
    <property type="entry name" value="Cytochrome P450"/>
    <property type="match status" value="1"/>
</dbReference>
<evidence type="ECO:0000313" key="4">
    <source>
        <dbReference type="EMBL" id="MEJ8571586.1"/>
    </source>
</evidence>
<dbReference type="Proteomes" id="UP001378188">
    <property type="component" value="Unassembled WGS sequence"/>
</dbReference>
<dbReference type="GO" id="GO:0016705">
    <property type="term" value="F:oxidoreductase activity, acting on paired donors, with incorporation or reduction of molecular oxygen"/>
    <property type="evidence" value="ECO:0007669"/>
    <property type="project" value="InterPro"/>
</dbReference>
<dbReference type="RefSeq" id="WP_340329285.1">
    <property type="nucleotide sequence ID" value="NZ_JAZHOF010000003.1"/>
</dbReference>
<dbReference type="CDD" id="cd00302">
    <property type="entry name" value="cytochrome_P450"/>
    <property type="match status" value="1"/>
</dbReference>
<keyword evidence="3" id="KW-0479">Metal-binding</keyword>
<dbReference type="AlphaFoldDB" id="A0AAW9RVI7"/>
<dbReference type="PANTHER" id="PTHR46696:SF1">
    <property type="entry name" value="CYTOCHROME P450 YJIB-RELATED"/>
    <property type="match status" value="1"/>
</dbReference>
<dbReference type="InterPro" id="IPR036396">
    <property type="entry name" value="Cyt_P450_sf"/>
</dbReference>
<dbReference type="InterPro" id="IPR002397">
    <property type="entry name" value="Cyt_P450_B"/>
</dbReference>
<dbReference type="GO" id="GO:0020037">
    <property type="term" value="F:heme binding"/>
    <property type="evidence" value="ECO:0007669"/>
    <property type="project" value="InterPro"/>
</dbReference>
<comment type="similarity">
    <text evidence="2 3">Belongs to the cytochrome P450 family.</text>
</comment>
<evidence type="ECO:0000313" key="5">
    <source>
        <dbReference type="Proteomes" id="UP001378188"/>
    </source>
</evidence>
<proteinExistence type="inferred from homology"/>
<keyword evidence="3" id="KW-0503">Monooxygenase</keyword>
<dbReference type="PROSITE" id="PS00086">
    <property type="entry name" value="CYTOCHROME_P450"/>
    <property type="match status" value="1"/>
</dbReference>
<dbReference type="GO" id="GO:0005506">
    <property type="term" value="F:iron ion binding"/>
    <property type="evidence" value="ECO:0007669"/>
    <property type="project" value="InterPro"/>
</dbReference>
<dbReference type="PANTHER" id="PTHR46696">
    <property type="entry name" value="P450, PUTATIVE (EUROFUNG)-RELATED"/>
    <property type="match status" value="1"/>
</dbReference>
<name>A0AAW9RVI7_9HYPH</name>
<dbReference type="SUPFAM" id="SSF48264">
    <property type="entry name" value="Cytochrome P450"/>
    <property type="match status" value="1"/>
</dbReference>
<dbReference type="Pfam" id="PF00067">
    <property type="entry name" value="p450"/>
    <property type="match status" value="1"/>
</dbReference>
<evidence type="ECO:0000256" key="1">
    <source>
        <dbReference type="ARBA" id="ARBA00001971"/>
    </source>
</evidence>
<reference evidence="4 5" key="1">
    <citation type="submission" date="2024-02" db="EMBL/GenBank/DDBJ databases">
        <title>Genome analysis and characterization of Microbaculum marinisediminis sp. nov., isolated from marine sediment.</title>
        <authorList>
            <person name="Du Z.-J."/>
            <person name="Ye Y.-Q."/>
            <person name="Zhang Z.-R."/>
            <person name="Yuan S.-M."/>
            <person name="Zhang X.-Y."/>
        </authorList>
    </citation>
    <scope>NUCLEOTIDE SEQUENCE [LARGE SCALE GENOMIC DNA]</scope>
    <source>
        <strain evidence="4 5">SDUM1044001</strain>
    </source>
</reference>
<dbReference type="PRINTS" id="PR00359">
    <property type="entry name" value="BP450"/>
</dbReference>
<dbReference type="InterPro" id="IPR001128">
    <property type="entry name" value="Cyt_P450"/>
</dbReference>
<keyword evidence="3" id="KW-0560">Oxidoreductase</keyword>
<keyword evidence="3" id="KW-0349">Heme</keyword>
<evidence type="ECO:0000256" key="3">
    <source>
        <dbReference type="RuleBase" id="RU000461"/>
    </source>
</evidence>
<accession>A0AAW9RVI7</accession>
<organism evidence="4 5">
    <name type="scientific">Microbaculum marinum</name>
    <dbReference type="NCBI Taxonomy" id="1764581"/>
    <lineage>
        <taxon>Bacteria</taxon>
        <taxon>Pseudomonadati</taxon>
        <taxon>Pseudomonadota</taxon>
        <taxon>Alphaproteobacteria</taxon>
        <taxon>Hyphomicrobiales</taxon>
        <taxon>Tepidamorphaceae</taxon>
        <taxon>Microbaculum</taxon>
    </lineage>
</organism>
<comment type="caution">
    <text evidence="4">The sequence shown here is derived from an EMBL/GenBank/DDBJ whole genome shotgun (WGS) entry which is preliminary data.</text>
</comment>
<dbReference type="InterPro" id="IPR017972">
    <property type="entry name" value="Cyt_P450_CS"/>
</dbReference>
<gene>
    <name evidence="4" type="ORF">V3328_08885</name>
</gene>
<protein>
    <submittedName>
        <fullName evidence="4">Cytochrome P450</fullName>
    </submittedName>
</protein>